<protein>
    <submittedName>
        <fullName evidence="2">Uncharacterized protein</fullName>
    </submittedName>
</protein>
<feature type="region of interest" description="Disordered" evidence="1">
    <location>
        <begin position="133"/>
        <end position="156"/>
    </location>
</feature>
<dbReference type="InParanoid" id="S8FQV3"/>
<organism evidence="2 3">
    <name type="scientific">Fomitopsis schrenkii</name>
    <name type="common">Brown rot fungus</name>
    <dbReference type="NCBI Taxonomy" id="2126942"/>
    <lineage>
        <taxon>Eukaryota</taxon>
        <taxon>Fungi</taxon>
        <taxon>Dikarya</taxon>
        <taxon>Basidiomycota</taxon>
        <taxon>Agaricomycotina</taxon>
        <taxon>Agaricomycetes</taxon>
        <taxon>Polyporales</taxon>
        <taxon>Fomitopsis</taxon>
    </lineage>
</organism>
<proteinExistence type="predicted"/>
<feature type="compositionally biased region" description="Polar residues" evidence="1">
    <location>
        <begin position="133"/>
        <end position="143"/>
    </location>
</feature>
<evidence type="ECO:0000313" key="3">
    <source>
        <dbReference type="Proteomes" id="UP000015241"/>
    </source>
</evidence>
<gene>
    <name evidence="2" type="ORF">FOMPIDRAFT_1049434</name>
</gene>
<dbReference type="HOGENOM" id="CLU_1686610_0_0_1"/>
<evidence type="ECO:0000313" key="2">
    <source>
        <dbReference type="EMBL" id="EPT00660.1"/>
    </source>
</evidence>
<sequence>MSSVSASMLDSVYPSAEKIRIFTGHVWNDAGSTVLVFVAVTEVAGTETAGDDDTLEDGGDGGRKVADVEWVRVYADGASQGDVAILKWVFGNLRMWRLPTISDLFTSVSSESHLPVLAILTTCPPAVNQSLPSANTACSPQNSPRRHCNPDHTHRP</sequence>
<name>S8FQV3_FOMSC</name>
<reference evidence="2 3" key="1">
    <citation type="journal article" date="2012" name="Science">
        <title>The Paleozoic origin of enzymatic lignin decomposition reconstructed from 31 fungal genomes.</title>
        <authorList>
            <person name="Floudas D."/>
            <person name="Binder M."/>
            <person name="Riley R."/>
            <person name="Barry K."/>
            <person name="Blanchette R.A."/>
            <person name="Henrissat B."/>
            <person name="Martinez A.T."/>
            <person name="Otillar R."/>
            <person name="Spatafora J.W."/>
            <person name="Yadav J.S."/>
            <person name="Aerts A."/>
            <person name="Benoit I."/>
            <person name="Boyd A."/>
            <person name="Carlson A."/>
            <person name="Copeland A."/>
            <person name="Coutinho P.M."/>
            <person name="de Vries R.P."/>
            <person name="Ferreira P."/>
            <person name="Findley K."/>
            <person name="Foster B."/>
            <person name="Gaskell J."/>
            <person name="Glotzer D."/>
            <person name="Gorecki P."/>
            <person name="Heitman J."/>
            <person name="Hesse C."/>
            <person name="Hori C."/>
            <person name="Igarashi K."/>
            <person name="Jurgens J.A."/>
            <person name="Kallen N."/>
            <person name="Kersten P."/>
            <person name="Kohler A."/>
            <person name="Kuees U."/>
            <person name="Kumar T.K.A."/>
            <person name="Kuo A."/>
            <person name="LaButti K."/>
            <person name="Larrondo L.F."/>
            <person name="Lindquist E."/>
            <person name="Ling A."/>
            <person name="Lombard V."/>
            <person name="Lucas S."/>
            <person name="Lundell T."/>
            <person name="Martin R."/>
            <person name="McLaughlin D.J."/>
            <person name="Morgenstern I."/>
            <person name="Morin E."/>
            <person name="Murat C."/>
            <person name="Nagy L.G."/>
            <person name="Nolan M."/>
            <person name="Ohm R.A."/>
            <person name="Patyshakuliyeva A."/>
            <person name="Rokas A."/>
            <person name="Ruiz-Duenas F.J."/>
            <person name="Sabat G."/>
            <person name="Salamov A."/>
            <person name="Samejima M."/>
            <person name="Schmutz J."/>
            <person name="Slot J.C."/>
            <person name="St John F."/>
            <person name="Stenlid J."/>
            <person name="Sun H."/>
            <person name="Sun S."/>
            <person name="Syed K."/>
            <person name="Tsang A."/>
            <person name="Wiebenga A."/>
            <person name="Young D."/>
            <person name="Pisabarro A."/>
            <person name="Eastwood D.C."/>
            <person name="Martin F."/>
            <person name="Cullen D."/>
            <person name="Grigoriev I.V."/>
            <person name="Hibbett D.S."/>
        </authorList>
    </citation>
    <scope>NUCLEOTIDE SEQUENCE</scope>
    <source>
        <strain evidence="3">FP-58527</strain>
    </source>
</reference>
<dbReference type="EMBL" id="KE504147">
    <property type="protein sequence ID" value="EPT00660.1"/>
    <property type="molecule type" value="Genomic_DNA"/>
</dbReference>
<keyword evidence="3" id="KW-1185">Reference proteome</keyword>
<evidence type="ECO:0000256" key="1">
    <source>
        <dbReference type="SAM" id="MobiDB-lite"/>
    </source>
</evidence>
<dbReference type="Proteomes" id="UP000015241">
    <property type="component" value="Unassembled WGS sequence"/>
</dbReference>
<dbReference type="AlphaFoldDB" id="S8FQV3"/>
<accession>S8FQV3</accession>